<organism evidence="1 2">
    <name type="scientific">Liquidambar formosana</name>
    <name type="common">Formosan gum</name>
    <dbReference type="NCBI Taxonomy" id="63359"/>
    <lineage>
        <taxon>Eukaryota</taxon>
        <taxon>Viridiplantae</taxon>
        <taxon>Streptophyta</taxon>
        <taxon>Embryophyta</taxon>
        <taxon>Tracheophyta</taxon>
        <taxon>Spermatophyta</taxon>
        <taxon>Magnoliopsida</taxon>
        <taxon>eudicotyledons</taxon>
        <taxon>Gunneridae</taxon>
        <taxon>Pentapetalae</taxon>
        <taxon>Saxifragales</taxon>
        <taxon>Altingiaceae</taxon>
        <taxon>Liquidambar</taxon>
    </lineage>
</organism>
<name>A0AAP0WVE5_LIQFO</name>
<protein>
    <recommendedName>
        <fullName evidence="3">RINT1-like protein MAG2</fullName>
    </recommendedName>
</protein>
<reference evidence="1 2" key="1">
    <citation type="journal article" date="2024" name="Plant J.">
        <title>Genome sequences and population genomics reveal climatic adaptation and genomic divergence between two closely related sweetgum species.</title>
        <authorList>
            <person name="Xu W.Q."/>
            <person name="Ren C.Q."/>
            <person name="Zhang X.Y."/>
            <person name="Comes H.P."/>
            <person name="Liu X.H."/>
            <person name="Li Y.G."/>
            <person name="Kettle C.J."/>
            <person name="Jalonen R."/>
            <person name="Gaisberger H."/>
            <person name="Ma Y.Z."/>
            <person name="Qiu Y.X."/>
        </authorList>
    </citation>
    <scope>NUCLEOTIDE SEQUENCE [LARGE SCALE GENOMIC DNA]</scope>
    <source>
        <strain evidence="1">Hangzhou</strain>
    </source>
</reference>
<dbReference type="Gene3D" id="1.20.58.670">
    <property type="entry name" value="Dsl1p vesicle tethering complex, Tip20p subunit, domain D"/>
    <property type="match status" value="1"/>
</dbReference>
<keyword evidence="2" id="KW-1185">Reference proteome</keyword>
<dbReference type="GO" id="GO:0060628">
    <property type="term" value="P:regulation of ER to Golgi vesicle-mediated transport"/>
    <property type="evidence" value="ECO:0007669"/>
    <property type="project" value="TreeGrafter"/>
</dbReference>
<dbReference type="InterPro" id="IPR042044">
    <property type="entry name" value="EXOC6PINT-1/Sec15/Tip20_C_dom2"/>
</dbReference>
<evidence type="ECO:0000313" key="2">
    <source>
        <dbReference type="Proteomes" id="UP001415857"/>
    </source>
</evidence>
<dbReference type="GO" id="GO:0006888">
    <property type="term" value="P:endoplasmic reticulum to Golgi vesicle-mediated transport"/>
    <property type="evidence" value="ECO:0007669"/>
    <property type="project" value="InterPro"/>
</dbReference>
<comment type="caution">
    <text evidence="1">The sequence shown here is derived from an EMBL/GenBank/DDBJ whole genome shotgun (WGS) entry which is preliminary data.</text>
</comment>
<dbReference type="Pfam" id="PF04437">
    <property type="entry name" value="RINT1_TIP1"/>
    <property type="match status" value="1"/>
</dbReference>
<evidence type="ECO:0000313" key="1">
    <source>
        <dbReference type="EMBL" id="KAK9278126.1"/>
    </source>
</evidence>
<dbReference type="EMBL" id="JBBPBK010000009">
    <property type="protein sequence ID" value="KAK9278126.1"/>
    <property type="molecule type" value="Genomic_DNA"/>
</dbReference>
<gene>
    <name evidence="1" type="ORF">L1049_027685</name>
</gene>
<proteinExistence type="predicted"/>
<dbReference type="PANTHER" id="PTHR13520">
    <property type="entry name" value="RAD50-INTERACTING PROTEIN 1 RINT-1"/>
    <property type="match status" value="1"/>
</dbReference>
<dbReference type="PANTHER" id="PTHR13520:SF1">
    <property type="entry name" value="RINT1-LIKE PROTEIN MAG2"/>
    <property type="match status" value="1"/>
</dbReference>
<dbReference type="GO" id="GO:0006890">
    <property type="term" value="P:retrograde vesicle-mediated transport, Golgi to endoplasmic reticulum"/>
    <property type="evidence" value="ECO:0007669"/>
    <property type="project" value="InterPro"/>
</dbReference>
<dbReference type="Proteomes" id="UP001415857">
    <property type="component" value="Unassembled WGS sequence"/>
</dbReference>
<sequence>MNSLQSLPPISDLSPSVRSFVDDKLHAKDDLPGAARLVSELQNQCLHLDQSLVDLNRRLESSLLDYASHSDKIDGLFGNINARLSDLRSSARVSSPSLDGGEGKDLGRAEQILGEELPALAKEVARVETVRAYAETALKLDSLVGDIEDAVSLAMNINFRKNPSAQNSEEMRLLAIKSLTSIEDVLTSVTKIRPQWTRLVSAVDHRVDRALAILRPQAIADHRALLASLGWPPPLSTLNSSYPDTRKANEAPNPLFTMQGDLKHQYCANFLALCSLQQLQRRRKSRQLEGYNHEVSLYQPLWVIEELVNPLSIASQRHFSMWIDKPELIFALVYKITRDYVDSMDELLQPLVDKAMLVGYSCREEWISAMVTSLSMYLTKEIFPMYVSQLDEESDTGIRSQARISWLHLVDLMIAFDKQVRSLLAHSGILLSLQEDGNLQKISSLSVFCDRPDWLDLWADVELGDTLDKLKPEMEDARSWITKVQGAVLSGPEDFKSPVISSVFLRCLSSVVERCRSLPSISLRSRFVRLAVAPIIRKFLDCLLLRCQEAEGLTALTDDDALVKVTTSINAARYFESVLKEWCEDSFFLDMVQGDQLGVPVSENSSSGGAIEGPGGGIFDEEIGKIEEFRTEWVEKISIVVLRGFDARCRDYMKNRKQWQEKGEEGWTVSKSFVGALDYLQGKISVLEGSLNGTDFVGVWRSLATGVDRLLFNSILMTNVKFYDGGVERFGSDLEILFGVFGAWCLRPEGFFPKASEGLKLLKMGKKHLQDSLMGGEKWLKEHGIRHLSVAEAEKIAKSRVFMS</sequence>
<dbReference type="AlphaFoldDB" id="A0AAP0WVE5"/>
<evidence type="ECO:0008006" key="3">
    <source>
        <dbReference type="Google" id="ProtNLM"/>
    </source>
</evidence>
<dbReference type="PROSITE" id="PS51386">
    <property type="entry name" value="RINT1_TIP20"/>
    <property type="match status" value="1"/>
</dbReference>
<dbReference type="GO" id="GO:0070939">
    <property type="term" value="C:Dsl1/NZR complex"/>
    <property type="evidence" value="ECO:0007669"/>
    <property type="project" value="InterPro"/>
</dbReference>
<dbReference type="InterPro" id="IPR007528">
    <property type="entry name" value="RINT1_Tip20"/>
</dbReference>
<accession>A0AAP0WVE5</accession>